<comment type="caution">
    <text evidence="1">The sequence shown here is derived from an EMBL/GenBank/DDBJ whole genome shotgun (WGS) entry which is preliminary data.</text>
</comment>
<dbReference type="Proteomes" id="UP000216215">
    <property type="component" value="Unassembled WGS sequence"/>
</dbReference>
<accession>A0AB36R124</accession>
<dbReference type="RefSeq" id="WP_095489134.1">
    <property type="nucleotide sequence ID" value="NZ_CP088151.1"/>
</dbReference>
<dbReference type="AlphaFoldDB" id="A0AB36R124"/>
<organism evidence="1 2">
    <name type="scientific">Mesorhizobium mediterraneum</name>
    <dbReference type="NCBI Taxonomy" id="43617"/>
    <lineage>
        <taxon>Bacteria</taxon>
        <taxon>Pseudomonadati</taxon>
        <taxon>Pseudomonadota</taxon>
        <taxon>Alphaproteobacteria</taxon>
        <taxon>Hyphomicrobiales</taxon>
        <taxon>Phyllobacteriaceae</taxon>
        <taxon>Mesorhizobium</taxon>
    </lineage>
</organism>
<evidence type="ECO:0000313" key="1">
    <source>
        <dbReference type="EMBL" id="PAP98392.1"/>
    </source>
</evidence>
<name>A0AB36R124_9HYPH</name>
<gene>
    <name evidence="1" type="ORF">CIT25_32180</name>
</gene>
<keyword evidence="2" id="KW-1185">Reference proteome</keyword>
<sequence>MIATLLYLGEIQVSLTLASMPVFKASAKDPLLGWIASGSSLHINLGGETTYDVSLKGSAQAAKAFAAACNS</sequence>
<proteinExistence type="predicted"/>
<evidence type="ECO:0000313" key="2">
    <source>
        <dbReference type="Proteomes" id="UP000216215"/>
    </source>
</evidence>
<reference evidence="2" key="1">
    <citation type="submission" date="2017-08" db="EMBL/GenBank/DDBJ databases">
        <title>Mesorhizobium wenxinae sp. nov., a novel rhizobial species isolated from root nodules of chickpea (Cicer arietinum L.).</title>
        <authorList>
            <person name="Zhang J."/>
        </authorList>
    </citation>
    <scope>NUCLEOTIDE SEQUENCE [LARGE SCALE GENOMIC DNA]</scope>
    <source>
        <strain evidence="2">USDA 3392</strain>
    </source>
</reference>
<protein>
    <submittedName>
        <fullName evidence="1">Uncharacterized protein</fullName>
    </submittedName>
</protein>
<dbReference type="EMBL" id="NPKI01000046">
    <property type="protein sequence ID" value="PAP98392.1"/>
    <property type="molecule type" value="Genomic_DNA"/>
</dbReference>